<accession>A0A8H7TWQ9</accession>
<dbReference type="Proteomes" id="UP000639403">
    <property type="component" value="Unassembled WGS sequence"/>
</dbReference>
<evidence type="ECO:0000259" key="2">
    <source>
        <dbReference type="Pfam" id="PF22936"/>
    </source>
</evidence>
<name>A0A8H7TWQ9_9APHY</name>
<feature type="domain" description="GAG-pre-integrase" evidence="1">
    <location>
        <begin position="307"/>
        <end position="358"/>
    </location>
</feature>
<dbReference type="InterPro" id="IPR025724">
    <property type="entry name" value="GAG-pre-integrase_dom"/>
</dbReference>
<reference evidence="3" key="2">
    <citation type="journal article" name="Front. Microbiol.">
        <title>Degradative Capacity of Two Strains of Rhodonia placenta: From Phenotype to Genotype.</title>
        <authorList>
            <person name="Kolle M."/>
            <person name="Horta M.A.C."/>
            <person name="Nowrousian M."/>
            <person name="Ohm R.A."/>
            <person name="Benz J.P."/>
            <person name="Pilgard A."/>
        </authorList>
    </citation>
    <scope>NUCLEOTIDE SEQUENCE</scope>
    <source>
        <strain evidence="3">FPRL280</strain>
    </source>
</reference>
<reference evidence="3" key="1">
    <citation type="submission" date="2020-11" db="EMBL/GenBank/DDBJ databases">
        <authorList>
            <person name="Koelle M."/>
            <person name="Horta M.A.C."/>
            <person name="Nowrousian M."/>
            <person name="Ohm R.A."/>
            <person name="Benz P."/>
            <person name="Pilgard A."/>
        </authorList>
    </citation>
    <scope>NUCLEOTIDE SEQUENCE</scope>
    <source>
        <strain evidence="3">FPRL280</strain>
    </source>
</reference>
<protein>
    <recommendedName>
        <fullName evidence="5">GAG-pre-integrase domain-containing protein</fullName>
    </recommendedName>
</protein>
<dbReference type="Pfam" id="PF13976">
    <property type="entry name" value="gag_pre-integrs"/>
    <property type="match status" value="1"/>
</dbReference>
<organism evidence="3 4">
    <name type="scientific">Rhodonia placenta</name>
    <dbReference type="NCBI Taxonomy" id="104341"/>
    <lineage>
        <taxon>Eukaryota</taxon>
        <taxon>Fungi</taxon>
        <taxon>Dikarya</taxon>
        <taxon>Basidiomycota</taxon>
        <taxon>Agaricomycotina</taxon>
        <taxon>Agaricomycetes</taxon>
        <taxon>Polyporales</taxon>
        <taxon>Adustoporiaceae</taxon>
        <taxon>Rhodonia</taxon>
    </lineage>
</organism>
<proteinExistence type="predicted"/>
<sequence length="359" mass="39475">MSPASSYEFQLNPNESTTSRIPKLIEGGSNWILYKEQFRAAVYAKGLVRFLEGCDKAPVPTTALGIDPDADEHYESANDVWVAKHQSIRTILFQTLPESLKLRITSLQKASEAWQVIVDEYDNQGEFVQVELLRQMHALRCAEDSDPRPTLNQLEKVRSEYATAGASRQNLPTLTRLLDSGASRHFDPCRENFITFRDIMPKPITSADGRTFHATGEGDVRVTTIHNGKPTQFVLRDVLYAPTMPNALISISRAANTGLSVHFERDGCHVVAADGQTLFIVAEKNGLYPLVHPPPTSPSGGATALAAITPLTLSELHRRMGHAYAPALHAMAKNNVVTGLKLEDTAIPFCETCAKAKQV</sequence>
<evidence type="ECO:0000313" key="4">
    <source>
        <dbReference type="Proteomes" id="UP000639403"/>
    </source>
</evidence>
<feature type="domain" description="Retrovirus-related Pol polyprotein from transposon TNT 1-94-like beta-barrel" evidence="2">
    <location>
        <begin position="177"/>
        <end position="258"/>
    </location>
</feature>
<dbReference type="AlphaFoldDB" id="A0A8H7TWQ9"/>
<dbReference type="Pfam" id="PF22936">
    <property type="entry name" value="Pol_BBD"/>
    <property type="match status" value="1"/>
</dbReference>
<comment type="caution">
    <text evidence="3">The sequence shown here is derived from an EMBL/GenBank/DDBJ whole genome shotgun (WGS) entry which is preliminary data.</text>
</comment>
<evidence type="ECO:0000259" key="1">
    <source>
        <dbReference type="Pfam" id="PF13976"/>
    </source>
</evidence>
<dbReference type="Pfam" id="PF14223">
    <property type="entry name" value="Retrotran_gag_2"/>
    <property type="match status" value="1"/>
</dbReference>
<dbReference type="EMBL" id="JADOXO010000865">
    <property type="protein sequence ID" value="KAF9799717.1"/>
    <property type="molecule type" value="Genomic_DNA"/>
</dbReference>
<gene>
    <name evidence="3" type="ORF">IEO21_10510</name>
</gene>
<evidence type="ECO:0008006" key="5">
    <source>
        <dbReference type="Google" id="ProtNLM"/>
    </source>
</evidence>
<evidence type="ECO:0000313" key="3">
    <source>
        <dbReference type="EMBL" id="KAF9799717.1"/>
    </source>
</evidence>
<dbReference type="InterPro" id="IPR054722">
    <property type="entry name" value="PolX-like_BBD"/>
</dbReference>